<evidence type="ECO:0000313" key="1">
    <source>
        <dbReference type="EMBL" id="KAJ6718063.1"/>
    </source>
</evidence>
<dbReference type="EMBL" id="JAPFFK010000014">
    <property type="protein sequence ID" value="KAJ6718063.1"/>
    <property type="molecule type" value="Genomic_DNA"/>
</dbReference>
<accession>A0A9Q0Z1T7</accession>
<proteinExistence type="predicted"/>
<name>A0A9Q0Z1T7_SALPP</name>
<keyword evidence="2" id="KW-1185">Reference proteome</keyword>
<feature type="non-terminal residue" evidence="1">
    <location>
        <position position="26"/>
    </location>
</feature>
<gene>
    <name evidence="1" type="ORF">OIU79_006070</name>
</gene>
<evidence type="ECO:0000313" key="2">
    <source>
        <dbReference type="Proteomes" id="UP001151532"/>
    </source>
</evidence>
<dbReference type="AlphaFoldDB" id="A0A9Q0Z1T7"/>
<organism evidence="1 2">
    <name type="scientific">Salix purpurea</name>
    <name type="common">Purple osier willow</name>
    <dbReference type="NCBI Taxonomy" id="77065"/>
    <lineage>
        <taxon>Eukaryota</taxon>
        <taxon>Viridiplantae</taxon>
        <taxon>Streptophyta</taxon>
        <taxon>Embryophyta</taxon>
        <taxon>Tracheophyta</taxon>
        <taxon>Spermatophyta</taxon>
        <taxon>Magnoliopsida</taxon>
        <taxon>eudicotyledons</taxon>
        <taxon>Gunneridae</taxon>
        <taxon>Pentapetalae</taxon>
        <taxon>rosids</taxon>
        <taxon>fabids</taxon>
        <taxon>Malpighiales</taxon>
        <taxon>Salicaceae</taxon>
        <taxon>Saliceae</taxon>
        <taxon>Salix</taxon>
    </lineage>
</organism>
<dbReference type="Proteomes" id="UP001151532">
    <property type="component" value="Chromosome 10"/>
</dbReference>
<sequence length="26" mass="3022">MSILRWNLKTNMEKTISSSENAQIIL</sequence>
<comment type="caution">
    <text evidence="1">The sequence shown here is derived from an EMBL/GenBank/DDBJ whole genome shotgun (WGS) entry which is preliminary data.</text>
</comment>
<protein>
    <submittedName>
        <fullName evidence="1">Uncharacterized protein</fullName>
    </submittedName>
</protein>
<reference evidence="1" key="2">
    <citation type="journal article" date="2023" name="Int. J. Mol. Sci.">
        <title>De Novo Assembly and Annotation of 11 Diverse Shrub Willow (Salix) Genomes Reveals Novel Gene Organization in Sex-Linked Regions.</title>
        <authorList>
            <person name="Hyden B."/>
            <person name="Feng K."/>
            <person name="Yates T.B."/>
            <person name="Jawdy S."/>
            <person name="Cereghino C."/>
            <person name="Smart L.B."/>
            <person name="Muchero W."/>
        </authorList>
    </citation>
    <scope>NUCLEOTIDE SEQUENCE</scope>
    <source>
        <tissue evidence="1">Shoot tip</tissue>
    </source>
</reference>
<reference evidence="1" key="1">
    <citation type="submission" date="2022-11" db="EMBL/GenBank/DDBJ databases">
        <authorList>
            <person name="Hyden B.L."/>
            <person name="Feng K."/>
            <person name="Yates T."/>
            <person name="Jawdy S."/>
            <person name="Smart L.B."/>
            <person name="Muchero W."/>
        </authorList>
    </citation>
    <scope>NUCLEOTIDE SEQUENCE</scope>
    <source>
        <tissue evidence="1">Shoot tip</tissue>
    </source>
</reference>